<evidence type="ECO:0000256" key="1">
    <source>
        <dbReference type="ARBA" id="ARBA00004611"/>
    </source>
</evidence>
<evidence type="ECO:0000256" key="3">
    <source>
        <dbReference type="ARBA" id="ARBA00022614"/>
    </source>
</evidence>
<evidence type="ECO:0000256" key="8">
    <source>
        <dbReference type="ARBA" id="ARBA00023212"/>
    </source>
</evidence>
<evidence type="ECO:0000256" key="6">
    <source>
        <dbReference type="ARBA" id="ARBA00023054"/>
    </source>
</evidence>
<organism evidence="12 13">
    <name type="scientific">Chloebia gouldiae</name>
    <name type="common">Gouldian finch</name>
    <name type="synonym">Erythrura gouldiae</name>
    <dbReference type="NCBI Taxonomy" id="44316"/>
    <lineage>
        <taxon>Eukaryota</taxon>
        <taxon>Metazoa</taxon>
        <taxon>Chordata</taxon>
        <taxon>Craniata</taxon>
        <taxon>Vertebrata</taxon>
        <taxon>Euteleostomi</taxon>
        <taxon>Archelosauria</taxon>
        <taxon>Archosauria</taxon>
        <taxon>Dinosauria</taxon>
        <taxon>Saurischia</taxon>
        <taxon>Theropoda</taxon>
        <taxon>Coelurosauria</taxon>
        <taxon>Aves</taxon>
        <taxon>Neognathae</taxon>
        <taxon>Neoaves</taxon>
        <taxon>Telluraves</taxon>
        <taxon>Australaves</taxon>
        <taxon>Passeriformes</taxon>
        <taxon>Passeroidea</taxon>
        <taxon>Passeridae</taxon>
        <taxon>Chloebia</taxon>
    </lineage>
</organism>
<dbReference type="InterPro" id="IPR032675">
    <property type="entry name" value="LRR_dom_sf"/>
</dbReference>
<comment type="subcellular location">
    <subcellularLocation>
        <location evidence="1">Cytoplasm</location>
        <location evidence="1">Cytoskeleton</location>
        <location evidence="1">Flagellum axoneme</location>
    </subcellularLocation>
</comment>
<reference evidence="12 13" key="1">
    <citation type="journal article" date="2018" name="Proc. R. Soc. B">
        <title>A non-coding region near Follistatin controls head colour polymorphism in the Gouldian finch.</title>
        <authorList>
            <person name="Toomey M.B."/>
            <person name="Marques C.I."/>
            <person name="Andrade P."/>
            <person name="Araujo P.M."/>
            <person name="Sabatino S."/>
            <person name="Gazda M.A."/>
            <person name="Afonso S."/>
            <person name="Lopes R.J."/>
            <person name="Corbo J.C."/>
            <person name="Carneiro M."/>
        </authorList>
    </citation>
    <scope>NUCLEOTIDE SEQUENCE [LARGE SCALE GENOMIC DNA]</scope>
    <source>
        <strain evidence="12">Red01</strain>
        <tissue evidence="12">Muscle</tissue>
    </source>
</reference>
<dbReference type="OrthoDB" id="27917at2759"/>
<dbReference type="Gene3D" id="3.80.10.10">
    <property type="entry name" value="Ribonuclease Inhibitor"/>
    <property type="match status" value="1"/>
</dbReference>
<dbReference type="PROSITE" id="PS51450">
    <property type="entry name" value="LRR"/>
    <property type="match status" value="3"/>
</dbReference>
<keyword evidence="4" id="KW-0677">Repeat</keyword>
<dbReference type="STRING" id="44316.ENSEGOP00005017342"/>
<evidence type="ECO:0000256" key="7">
    <source>
        <dbReference type="ARBA" id="ARBA00023069"/>
    </source>
</evidence>
<evidence type="ECO:0000256" key="11">
    <source>
        <dbReference type="ARBA" id="ARBA00040950"/>
    </source>
</evidence>
<dbReference type="AlphaFoldDB" id="A0A3L8S274"/>
<keyword evidence="5" id="KW-0282">Flagellum</keyword>
<sequence>MSQFFNIIEPHIIDDEMLQKAIEEKCPEDLGDTAREESLNVKVVTELQLSFKNILRIDNLWSLENLTKLQLDNNIIEKIEGLESLVHLVWLDLSFNNIEVIEGLDTLVKLQDLSLYSNRISKIEHMDALQELQIFSIGKNNLTILEDVIYLRRLKSLQTLNLSGNPFCSEEHYRLFVVAHLPSLVYLDFKLVRNSTREAAALKYQNLTKPLEQEEAQVLALQEAEDAKQKELEYDQAAFVEYLNGSFLFDSLHAEDREAAKLASLPGVGDLLQAYPSWINRVLSRPICRGRRNIMCCSTEQAKDLDSAVTYKKEFVLVCGNLYNYGLEEYEKREAEVSKFYKRLHEIQAVNQQESKRIISDFESQNQKRLDELSQAGSGEIAESKQAQGKEGINQLLDALLTLEALVSNDLECRDLENQHHKKLMEIAMATVRKLEHYELEEDFPHDLRKLFKDKNTIVNILNTSHSIRLRKIDKRESDMLCNTYQWQISVTGKAFQTESDRNRACIKKIICFINTLKKELETTMILEPTE</sequence>
<evidence type="ECO:0000256" key="5">
    <source>
        <dbReference type="ARBA" id="ARBA00022846"/>
    </source>
</evidence>
<comment type="caution">
    <text evidence="12">The sequence shown here is derived from an EMBL/GenBank/DDBJ whole genome shotgun (WGS) entry which is preliminary data.</text>
</comment>
<dbReference type="PANTHER" id="PTHR45973:SF12">
    <property type="entry name" value="DYNEIN REGULATORY COMPLEX SUBUNIT 3"/>
    <property type="match status" value="1"/>
</dbReference>
<evidence type="ECO:0000256" key="4">
    <source>
        <dbReference type="ARBA" id="ARBA00022737"/>
    </source>
</evidence>
<dbReference type="InterPro" id="IPR001611">
    <property type="entry name" value="Leu-rich_rpt"/>
</dbReference>
<dbReference type="PANTHER" id="PTHR45973">
    <property type="entry name" value="PROTEIN PHOSPHATASE 1 REGULATORY SUBUNIT SDS22-RELATED"/>
    <property type="match status" value="1"/>
</dbReference>
<dbReference type="SUPFAM" id="SSF52075">
    <property type="entry name" value="Outer arm dynein light chain 1"/>
    <property type="match status" value="1"/>
</dbReference>
<evidence type="ECO:0000256" key="9">
    <source>
        <dbReference type="ARBA" id="ARBA00023273"/>
    </source>
</evidence>
<keyword evidence="8" id="KW-0206">Cytoskeleton</keyword>
<dbReference type="Pfam" id="PF14580">
    <property type="entry name" value="LRR_9"/>
    <property type="match status" value="1"/>
</dbReference>
<proteinExistence type="inferred from homology"/>
<keyword evidence="9" id="KW-0966">Cell projection</keyword>
<keyword evidence="3" id="KW-0433">Leucine-rich repeat</keyword>
<dbReference type="GO" id="GO:0005929">
    <property type="term" value="C:cilium"/>
    <property type="evidence" value="ECO:0007669"/>
    <property type="project" value="TreeGrafter"/>
</dbReference>
<evidence type="ECO:0000256" key="2">
    <source>
        <dbReference type="ARBA" id="ARBA00022490"/>
    </source>
</evidence>
<accession>A0A3L8S274</accession>
<evidence type="ECO:0000313" key="12">
    <source>
        <dbReference type="EMBL" id="RLV93345.1"/>
    </source>
</evidence>
<evidence type="ECO:0000256" key="10">
    <source>
        <dbReference type="ARBA" id="ARBA00038378"/>
    </source>
</evidence>
<keyword evidence="2" id="KW-0963">Cytoplasm</keyword>
<dbReference type="InterPro" id="IPR050576">
    <property type="entry name" value="Cilia_flagella_integrity"/>
</dbReference>
<dbReference type="Proteomes" id="UP000276834">
    <property type="component" value="Unassembled WGS sequence"/>
</dbReference>
<evidence type="ECO:0000313" key="13">
    <source>
        <dbReference type="Proteomes" id="UP000276834"/>
    </source>
</evidence>
<keyword evidence="6" id="KW-0175">Coiled coil</keyword>
<keyword evidence="7" id="KW-0969">Cilium</keyword>
<comment type="similarity">
    <text evidence="10">Belongs to the DRC3 family.</text>
</comment>
<name>A0A3L8S274_CHLGU</name>
<keyword evidence="13" id="KW-1185">Reference proteome</keyword>
<gene>
    <name evidence="12" type="ORF">DV515_00013477</name>
</gene>
<dbReference type="SMART" id="SM00365">
    <property type="entry name" value="LRR_SD22"/>
    <property type="match status" value="4"/>
</dbReference>
<dbReference type="EMBL" id="QUSF01000092">
    <property type="protein sequence ID" value="RLV93345.1"/>
    <property type="molecule type" value="Genomic_DNA"/>
</dbReference>
<protein>
    <recommendedName>
        <fullName evidence="11">Dynein regulatory complex subunit 3</fullName>
    </recommendedName>
</protein>